<dbReference type="SUPFAM" id="SSF53822">
    <property type="entry name" value="Periplasmic binding protein-like I"/>
    <property type="match status" value="1"/>
</dbReference>
<dbReference type="InterPro" id="IPR010982">
    <property type="entry name" value="Lambda_DNA-bd_dom_sf"/>
</dbReference>
<organism evidence="6 7">
    <name type="scientific">Sphingomonas gellani</name>
    <dbReference type="NCBI Taxonomy" id="1166340"/>
    <lineage>
        <taxon>Bacteria</taxon>
        <taxon>Pseudomonadati</taxon>
        <taxon>Pseudomonadota</taxon>
        <taxon>Alphaproteobacteria</taxon>
        <taxon>Sphingomonadales</taxon>
        <taxon>Sphingomonadaceae</taxon>
        <taxon>Sphingomonas</taxon>
    </lineage>
</organism>
<dbReference type="PANTHER" id="PTHR30146">
    <property type="entry name" value="LACI-RELATED TRANSCRIPTIONAL REPRESSOR"/>
    <property type="match status" value="1"/>
</dbReference>
<dbReference type="OrthoDB" id="7185860at2"/>
<dbReference type="InterPro" id="IPR046335">
    <property type="entry name" value="LacI/GalR-like_sensor"/>
</dbReference>
<gene>
    <name evidence="6" type="ORF">SAMN05192583_3324</name>
</gene>
<dbReference type="SMART" id="SM00354">
    <property type="entry name" value="HTH_LACI"/>
    <property type="match status" value="1"/>
</dbReference>
<dbReference type="Gene3D" id="3.40.50.2300">
    <property type="match status" value="2"/>
</dbReference>
<feature type="domain" description="HTH lacI-type" evidence="5">
    <location>
        <begin position="12"/>
        <end position="66"/>
    </location>
</feature>
<sequence>MLTDNETRAGPATIRDVAARAGVSHMTVSRVMNGDARVRPETRAAVQSAIRELRYTPNSVARALSKGVHHRLALLHRFPNLGTQGEFLVHLLAAARDHHVDLAVLRVSSALEDGAVVNELRDTNVRAVILAAPLAHDTELVSMLREQGIALVAVGAARAEMTIASVRIDDQAAAASATRHLIALGHRRIGFIKGDPAHASTMLRLNGYREALEEARLPFDPDLIASGAYTYRSGLDAAEQLLGLPGRPSAIFASNDDMAAATMAVAHRQGLVVPSQLSVCGFDDTEIATTIWPALTTVRQPIQQITAAAIDLAVRQLAGDASAGAIQQVFEHSVVSRESDGPPASGNGDDSEAGRG</sequence>
<dbReference type="EMBL" id="FOCF01000010">
    <property type="protein sequence ID" value="SEN69128.1"/>
    <property type="molecule type" value="Genomic_DNA"/>
</dbReference>
<dbReference type="Proteomes" id="UP000199206">
    <property type="component" value="Unassembled WGS sequence"/>
</dbReference>
<dbReference type="PROSITE" id="PS00356">
    <property type="entry name" value="HTH_LACI_1"/>
    <property type="match status" value="1"/>
</dbReference>
<evidence type="ECO:0000256" key="1">
    <source>
        <dbReference type="ARBA" id="ARBA00023015"/>
    </source>
</evidence>
<name>A0A1H8INA3_9SPHN</name>
<keyword evidence="3" id="KW-0804">Transcription</keyword>
<dbReference type="PRINTS" id="PR00036">
    <property type="entry name" value="HTHLACI"/>
</dbReference>
<evidence type="ECO:0000259" key="5">
    <source>
        <dbReference type="PROSITE" id="PS50932"/>
    </source>
</evidence>
<keyword evidence="7" id="KW-1185">Reference proteome</keyword>
<evidence type="ECO:0000256" key="2">
    <source>
        <dbReference type="ARBA" id="ARBA00023125"/>
    </source>
</evidence>
<dbReference type="Pfam" id="PF13377">
    <property type="entry name" value="Peripla_BP_3"/>
    <property type="match status" value="1"/>
</dbReference>
<dbReference type="GO" id="GO:0000976">
    <property type="term" value="F:transcription cis-regulatory region binding"/>
    <property type="evidence" value="ECO:0007669"/>
    <property type="project" value="TreeGrafter"/>
</dbReference>
<reference evidence="7" key="1">
    <citation type="submission" date="2016-10" db="EMBL/GenBank/DDBJ databases">
        <authorList>
            <person name="Varghese N."/>
            <person name="Submissions S."/>
        </authorList>
    </citation>
    <scope>NUCLEOTIDE SEQUENCE [LARGE SCALE GENOMIC DNA]</scope>
    <source>
        <strain evidence="7">S6-262</strain>
    </source>
</reference>
<dbReference type="SUPFAM" id="SSF47413">
    <property type="entry name" value="lambda repressor-like DNA-binding domains"/>
    <property type="match status" value="1"/>
</dbReference>
<dbReference type="Gene3D" id="1.10.260.40">
    <property type="entry name" value="lambda repressor-like DNA-binding domains"/>
    <property type="match status" value="1"/>
</dbReference>
<dbReference type="PROSITE" id="PS50932">
    <property type="entry name" value="HTH_LACI_2"/>
    <property type="match status" value="1"/>
</dbReference>
<keyword evidence="1" id="KW-0805">Transcription regulation</keyword>
<dbReference type="InterPro" id="IPR028082">
    <property type="entry name" value="Peripla_BP_I"/>
</dbReference>
<dbReference type="STRING" id="1166340.SAMN05192583_3324"/>
<protein>
    <submittedName>
        <fullName evidence="6">Transcriptional regulator, LacI family</fullName>
    </submittedName>
</protein>
<evidence type="ECO:0000256" key="4">
    <source>
        <dbReference type="SAM" id="MobiDB-lite"/>
    </source>
</evidence>
<dbReference type="CDD" id="cd01545">
    <property type="entry name" value="PBP1_SalR"/>
    <property type="match status" value="1"/>
</dbReference>
<proteinExistence type="predicted"/>
<dbReference type="Pfam" id="PF00356">
    <property type="entry name" value="LacI"/>
    <property type="match status" value="1"/>
</dbReference>
<feature type="region of interest" description="Disordered" evidence="4">
    <location>
        <begin position="333"/>
        <end position="356"/>
    </location>
</feature>
<evidence type="ECO:0000313" key="6">
    <source>
        <dbReference type="EMBL" id="SEN69128.1"/>
    </source>
</evidence>
<dbReference type="CDD" id="cd01392">
    <property type="entry name" value="HTH_LacI"/>
    <property type="match status" value="1"/>
</dbReference>
<dbReference type="RefSeq" id="WP_093666835.1">
    <property type="nucleotide sequence ID" value="NZ_FOCF01000010.1"/>
</dbReference>
<accession>A0A1H8INA3</accession>
<dbReference type="AlphaFoldDB" id="A0A1H8INA3"/>
<evidence type="ECO:0000256" key="3">
    <source>
        <dbReference type="ARBA" id="ARBA00023163"/>
    </source>
</evidence>
<keyword evidence="2" id="KW-0238">DNA-binding</keyword>
<dbReference type="GO" id="GO:0003700">
    <property type="term" value="F:DNA-binding transcription factor activity"/>
    <property type="evidence" value="ECO:0007669"/>
    <property type="project" value="TreeGrafter"/>
</dbReference>
<evidence type="ECO:0000313" key="7">
    <source>
        <dbReference type="Proteomes" id="UP000199206"/>
    </source>
</evidence>
<dbReference type="PANTHER" id="PTHR30146:SF153">
    <property type="entry name" value="LACTOSE OPERON REPRESSOR"/>
    <property type="match status" value="1"/>
</dbReference>
<dbReference type="InterPro" id="IPR000843">
    <property type="entry name" value="HTH_LacI"/>
</dbReference>